<comment type="caution">
    <text evidence="1">Lacks conserved residue(s) required for the propagation of feature annotation.</text>
</comment>
<dbReference type="Proteomes" id="UP000054639">
    <property type="component" value="Unassembled WGS sequence"/>
</dbReference>
<dbReference type="NCBIfam" id="TIGR00197">
    <property type="entry name" value="yjeF_nterm"/>
    <property type="match status" value="1"/>
</dbReference>
<dbReference type="GO" id="GO:0052856">
    <property type="term" value="F:NAD(P)HX epimerase activity"/>
    <property type="evidence" value="ECO:0007669"/>
    <property type="project" value="UniProtKB-UniRule"/>
</dbReference>
<dbReference type="HAMAP" id="MF_01966">
    <property type="entry name" value="NADHX_epimerase"/>
    <property type="match status" value="1"/>
</dbReference>
<keyword evidence="1" id="KW-0521">NADP</keyword>
<dbReference type="InterPro" id="IPR004443">
    <property type="entry name" value="YjeF_N_dom"/>
</dbReference>
<keyword evidence="5" id="KW-1185">Reference proteome</keyword>
<dbReference type="GO" id="GO:0000166">
    <property type="term" value="F:nucleotide binding"/>
    <property type="evidence" value="ECO:0007669"/>
    <property type="project" value="UniProtKB-KW"/>
</dbReference>
<feature type="binding site" evidence="1">
    <location>
        <position position="171"/>
    </location>
    <ligand>
        <name>K(+)</name>
        <dbReference type="ChEBI" id="CHEBI:29103"/>
    </ligand>
</feature>
<proteinExistence type="inferred from homology"/>
<keyword evidence="1" id="KW-0547">Nucleotide-binding</keyword>
<dbReference type="Pfam" id="PF03853">
    <property type="entry name" value="YjeF_N"/>
    <property type="match status" value="1"/>
</dbReference>
<feature type="binding site" evidence="1">
    <location>
        <begin position="64"/>
        <end position="68"/>
    </location>
    <ligand>
        <name>(6S)-NADPHX</name>
        <dbReference type="ChEBI" id="CHEBI:64076"/>
    </ligand>
</feature>
<reference evidence="4 6" key="2">
    <citation type="submission" date="2018-06" db="EMBL/GenBank/DDBJ databases">
        <authorList>
            <consortium name="Pathogen Informatics"/>
            <person name="Doyle S."/>
        </authorList>
    </citation>
    <scope>NUCLEOTIDE SEQUENCE [LARGE SCALE GENOMIC DNA]</scope>
    <source>
        <strain evidence="4 6">NCTC12376</strain>
    </source>
</reference>
<dbReference type="EMBL" id="UGOW01000001">
    <property type="protein sequence ID" value="STY16847.1"/>
    <property type="molecule type" value="Genomic_DNA"/>
</dbReference>
<sequence>MKSPVQHVPVYQVAQFQQLMDAVQNQYPISCLKLMHDSGVAACDLLTHLWPNIKKIAVFCGRGDNGGQGYVLAEQAHQRGLDVTVYQVRHSLTPTKPEKMHQEVWDVMCSCHQQGIRLLPYSNEVNLDEPELIVDAIFGIGLQGRVTAEIELLIKRLKASDIPVLALEVPTGVEASSGIIAGIALPATATITFLGMKSGLLAGEGSHYSGEVFLNDLHAPPAVFHSVQSTEEICMHHAFNNTYYLKK</sequence>
<dbReference type="STRING" id="45072.Lqua_2802"/>
<reference evidence="3 5" key="1">
    <citation type="submission" date="2015-11" db="EMBL/GenBank/DDBJ databases">
        <title>Genomic analysis of 38 Legionella species identifies large and diverse effector repertoires.</title>
        <authorList>
            <person name="Burstein D."/>
            <person name="Amaro F."/>
            <person name="Zusman T."/>
            <person name="Lifshitz Z."/>
            <person name="Cohen O."/>
            <person name="Gilbert J.A."/>
            <person name="Pupko T."/>
            <person name="Shuman H.A."/>
            <person name="Segal G."/>
        </authorList>
    </citation>
    <scope>NUCLEOTIDE SEQUENCE [LARGE SCALE GENOMIC DNA]</scope>
    <source>
        <strain evidence="3 5">ATCC 49507</strain>
    </source>
</reference>
<gene>
    <name evidence="4" type="primary">nnr_1</name>
    <name evidence="1" type="synonym">nnrE</name>
    <name evidence="3" type="ORF">Lqua_2802</name>
    <name evidence="4" type="ORF">NCTC12376_00640</name>
</gene>
<evidence type="ECO:0000313" key="3">
    <source>
        <dbReference type="EMBL" id="KTD44635.1"/>
    </source>
</evidence>
<keyword evidence="4" id="KW-0808">Transferase</keyword>
<evidence type="ECO:0000256" key="1">
    <source>
        <dbReference type="HAMAP-Rule" id="MF_01966"/>
    </source>
</evidence>
<feature type="domain" description="YjeF N-terminal" evidence="2">
    <location>
        <begin position="16"/>
        <end position="225"/>
    </location>
</feature>
<comment type="cofactor">
    <cofactor evidence="1">
        <name>K(+)</name>
        <dbReference type="ChEBI" id="CHEBI:29103"/>
    </cofactor>
    <text evidence="1">Binds 1 potassium ion per subunit.</text>
</comment>
<comment type="similarity">
    <text evidence="1">Belongs to the NnrE/AIBP family.</text>
</comment>
<dbReference type="PROSITE" id="PS51385">
    <property type="entry name" value="YJEF_N"/>
    <property type="match status" value="1"/>
</dbReference>
<comment type="catalytic activity">
    <reaction evidence="1">
        <text>(6R)-NADHX = (6S)-NADHX</text>
        <dbReference type="Rhea" id="RHEA:32215"/>
        <dbReference type="ChEBI" id="CHEBI:64074"/>
        <dbReference type="ChEBI" id="CHEBI:64075"/>
        <dbReference type="EC" id="5.1.99.6"/>
    </reaction>
</comment>
<keyword evidence="4" id="KW-0418">Kinase</keyword>
<dbReference type="EC" id="5.1.99.6" evidence="1"/>
<keyword evidence="1" id="KW-0630">Potassium</keyword>
<feature type="binding site" evidence="1">
    <location>
        <position position="135"/>
    </location>
    <ligand>
        <name>K(+)</name>
        <dbReference type="ChEBI" id="CHEBI:29103"/>
    </ligand>
</feature>
<feature type="binding site" evidence="1">
    <location>
        <position position="65"/>
    </location>
    <ligand>
        <name>K(+)</name>
        <dbReference type="ChEBI" id="CHEBI:29103"/>
    </ligand>
</feature>
<dbReference type="SUPFAM" id="SSF64153">
    <property type="entry name" value="YjeF N-terminal domain-like"/>
    <property type="match status" value="1"/>
</dbReference>
<evidence type="ECO:0000313" key="4">
    <source>
        <dbReference type="EMBL" id="STY16847.1"/>
    </source>
</evidence>
<keyword evidence="1" id="KW-0413">Isomerase</keyword>
<dbReference type="Proteomes" id="UP000254230">
    <property type="component" value="Unassembled WGS sequence"/>
</dbReference>
<organism evidence="4 6">
    <name type="scientific">Legionella quateirensis</name>
    <dbReference type="NCBI Taxonomy" id="45072"/>
    <lineage>
        <taxon>Bacteria</taxon>
        <taxon>Pseudomonadati</taxon>
        <taxon>Pseudomonadota</taxon>
        <taxon>Gammaproteobacteria</taxon>
        <taxon>Legionellales</taxon>
        <taxon>Legionellaceae</taxon>
        <taxon>Legionella</taxon>
    </lineage>
</organism>
<evidence type="ECO:0000259" key="2">
    <source>
        <dbReference type="PROSITE" id="PS51385"/>
    </source>
</evidence>
<dbReference type="InterPro" id="IPR036652">
    <property type="entry name" value="YjeF_N_dom_sf"/>
</dbReference>
<dbReference type="RefSeq" id="WP_058474935.1">
    <property type="nucleotide sequence ID" value="NZ_CAAAIL010000019.1"/>
</dbReference>
<feature type="binding site" evidence="1">
    <location>
        <begin position="139"/>
        <end position="145"/>
    </location>
    <ligand>
        <name>(6S)-NADPHX</name>
        <dbReference type="ChEBI" id="CHEBI:64076"/>
    </ligand>
</feature>
<keyword evidence="1" id="KW-0479">Metal-binding</keyword>
<dbReference type="OrthoDB" id="9806925at2"/>
<dbReference type="Gene3D" id="3.40.50.10260">
    <property type="entry name" value="YjeF N-terminal domain"/>
    <property type="match status" value="1"/>
</dbReference>
<name>A0A378KTM7_9GAMM</name>
<keyword evidence="1" id="KW-0520">NAD</keyword>
<dbReference type="AlphaFoldDB" id="A0A378KTM7"/>
<comment type="catalytic activity">
    <reaction evidence="1">
        <text>(6R)-NADPHX = (6S)-NADPHX</text>
        <dbReference type="Rhea" id="RHEA:32227"/>
        <dbReference type="ChEBI" id="CHEBI:64076"/>
        <dbReference type="ChEBI" id="CHEBI:64077"/>
        <dbReference type="EC" id="5.1.99.6"/>
    </reaction>
</comment>
<comment type="function">
    <text evidence="1">Catalyzes the epimerization of the S- and R-forms of NAD(P)HX, a damaged form of NAD(P)H that is a result of enzymatic or heat-dependent hydration. This is a prerequisite for the S-specific NAD(P)H-hydrate dehydratase to allow the repair of both epimers of NAD(P)HX.</text>
</comment>
<feature type="binding site" evidence="1">
    <location>
        <position position="168"/>
    </location>
    <ligand>
        <name>(6S)-NADPHX</name>
        <dbReference type="ChEBI" id="CHEBI:64076"/>
    </ligand>
</feature>
<dbReference type="GO" id="GO:0016301">
    <property type="term" value="F:kinase activity"/>
    <property type="evidence" value="ECO:0007669"/>
    <property type="project" value="UniProtKB-KW"/>
</dbReference>
<protein>
    <recommendedName>
        <fullName evidence="1">NAD(P)H-hydrate epimerase</fullName>
        <ecNumber evidence="1">5.1.99.6</ecNumber>
    </recommendedName>
    <alternativeName>
        <fullName evidence="1">NAD(P)HX epimerase</fullName>
    </alternativeName>
</protein>
<dbReference type="EMBL" id="LNYR01000041">
    <property type="protein sequence ID" value="KTD44635.1"/>
    <property type="molecule type" value="Genomic_DNA"/>
</dbReference>
<evidence type="ECO:0000313" key="5">
    <source>
        <dbReference type="Proteomes" id="UP000054639"/>
    </source>
</evidence>
<evidence type="ECO:0000313" key="6">
    <source>
        <dbReference type="Proteomes" id="UP000254230"/>
    </source>
</evidence>
<accession>A0A378KTM7</accession>
<dbReference type="GO" id="GO:0046872">
    <property type="term" value="F:metal ion binding"/>
    <property type="evidence" value="ECO:0007669"/>
    <property type="project" value="UniProtKB-KW"/>
</dbReference>